<proteinExistence type="predicted"/>
<keyword evidence="3" id="KW-1185">Reference proteome</keyword>
<organism evidence="2 3">
    <name type="scientific">Cronartium quercuum f. sp. fusiforme G11</name>
    <dbReference type="NCBI Taxonomy" id="708437"/>
    <lineage>
        <taxon>Eukaryota</taxon>
        <taxon>Fungi</taxon>
        <taxon>Dikarya</taxon>
        <taxon>Basidiomycota</taxon>
        <taxon>Pucciniomycotina</taxon>
        <taxon>Pucciniomycetes</taxon>
        <taxon>Pucciniales</taxon>
        <taxon>Coleosporiaceae</taxon>
        <taxon>Cronartium</taxon>
    </lineage>
</organism>
<feature type="compositionally biased region" description="Basic and acidic residues" evidence="1">
    <location>
        <begin position="92"/>
        <end position="129"/>
    </location>
</feature>
<feature type="compositionally biased region" description="Basic and acidic residues" evidence="1">
    <location>
        <begin position="56"/>
        <end position="76"/>
    </location>
</feature>
<dbReference type="Proteomes" id="UP000886653">
    <property type="component" value="Unassembled WGS sequence"/>
</dbReference>
<name>A0A9P6NJV9_9BASI</name>
<protein>
    <submittedName>
        <fullName evidence="2">Uncharacterized protein</fullName>
    </submittedName>
</protein>
<sequence>MLGSNNQDYFPSTSTLESSVPGDENEPEIGTEVIEKLVGSLAPQNLMLMKTFFRDSQRREKREAHEKLEKKGVHFDGEEEEDELEEEEQEEKEEKINQGSDIKFKEDYDDNKSSTYRERSSTSLEETKPVKIKPMDKGLVLKVGDDIDRFI</sequence>
<feature type="compositionally biased region" description="Polar residues" evidence="1">
    <location>
        <begin position="1"/>
        <end position="18"/>
    </location>
</feature>
<accession>A0A9P6NJV9</accession>
<comment type="caution">
    <text evidence="2">The sequence shown here is derived from an EMBL/GenBank/DDBJ whole genome shotgun (WGS) entry which is preliminary data.</text>
</comment>
<dbReference type="EMBL" id="MU167238">
    <property type="protein sequence ID" value="KAG0148361.1"/>
    <property type="molecule type" value="Genomic_DNA"/>
</dbReference>
<feature type="region of interest" description="Disordered" evidence="1">
    <location>
        <begin position="1"/>
        <end position="31"/>
    </location>
</feature>
<reference evidence="2" key="1">
    <citation type="submission" date="2013-11" db="EMBL/GenBank/DDBJ databases">
        <title>Genome sequence of the fusiform rust pathogen reveals effectors for host alternation and coevolution with pine.</title>
        <authorList>
            <consortium name="DOE Joint Genome Institute"/>
            <person name="Smith K."/>
            <person name="Pendleton A."/>
            <person name="Kubisiak T."/>
            <person name="Anderson C."/>
            <person name="Salamov A."/>
            <person name="Aerts A."/>
            <person name="Riley R."/>
            <person name="Clum A."/>
            <person name="Lindquist E."/>
            <person name="Ence D."/>
            <person name="Campbell M."/>
            <person name="Kronenberg Z."/>
            <person name="Feau N."/>
            <person name="Dhillon B."/>
            <person name="Hamelin R."/>
            <person name="Burleigh J."/>
            <person name="Smith J."/>
            <person name="Yandell M."/>
            <person name="Nelson C."/>
            <person name="Grigoriev I."/>
            <person name="Davis J."/>
        </authorList>
    </citation>
    <scope>NUCLEOTIDE SEQUENCE</scope>
    <source>
        <strain evidence="2">G11</strain>
    </source>
</reference>
<feature type="compositionally biased region" description="Acidic residues" evidence="1">
    <location>
        <begin position="77"/>
        <end position="91"/>
    </location>
</feature>
<gene>
    <name evidence="2" type="ORF">CROQUDRAFT_90503</name>
</gene>
<feature type="region of interest" description="Disordered" evidence="1">
    <location>
        <begin position="56"/>
        <end position="129"/>
    </location>
</feature>
<evidence type="ECO:0000313" key="2">
    <source>
        <dbReference type="EMBL" id="KAG0148361.1"/>
    </source>
</evidence>
<dbReference type="AlphaFoldDB" id="A0A9P6NJV9"/>
<evidence type="ECO:0000256" key="1">
    <source>
        <dbReference type="SAM" id="MobiDB-lite"/>
    </source>
</evidence>
<evidence type="ECO:0000313" key="3">
    <source>
        <dbReference type="Proteomes" id="UP000886653"/>
    </source>
</evidence>